<evidence type="ECO:0000256" key="2">
    <source>
        <dbReference type="ARBA" id="ARBA00022448"/>
    </source>
</evidence>
<dbReference type="InterPro" id="IPR010916">
    <property type="entry name" value="TonB_box_CS"/>
</dbReference>
<dbReference type="STRING" id="1856405.BFC17_15120"/>
<dbReference type="GO" id="GO:0006826">
    <property type="term" value="P:iron ion transport"/>
    <property type="evidence" value="ECO:0007669"/>
    <property type="project" value="UniProtKB-KW"/>
</dbReference>
<keyword evidence="18" id="KW-1185">Reference proteome</keyword>
<keyword evidence="17" id="KW-0675">Receptor</keyword>
<dbReference type="Pfam" id="PF00593">
    <property type="entry name" value="TonB_dep_Rec_b-barrel"/>
    <property type="match status" value="1"/>
</dbReference>
<dbReference type="InterPro" id="IPR012910">
    <property type="entry name" value="Plug_dom"/>
</dbReference>
<evidence type="ECO:0000256" key="4">
    <source>
        <dbReference type="ARBA" id="ARBA00022496"/>
    </source>
</evidence>
<keyword evidence="14" id="KW-0732">Signal</keyword>
<evidence type="ECO:0000256" key="3">
    <source>
        <dbReference type="ARBA" id="ARBA00022452"/>
    </source>
</evidence>
<evidence type="ECO:0000256" key="10">
    <source>
        <dbReference type="ARBA" id="ARBA00023237"/>
    </source>
</evidence>
<organism evidence="17 18">
    <name type="scientific">Alteromonas lipolytica</name>
    <dbReference type="NCBI Taxonomy" id="1856405"/>
    <lineage>
        <taxon>Bacteria</taxon>
        <taxon>Pseudomonadati</taxon>
        <taxon>Pseudomonadota</taxon>
        <taxon>Gammaproteobacteria</taxon>
        <taxon>Alteromonadales</taxon>
        <taxon>Alteromonadaceae</taxon>
        <taxon>Alteromonas/Salinimonas group</taxon>
        <taxon>Alteromonas</taxon>
    </lineage>
</organism>
<name>A0A1E8FH23_9ALTE</name>
<dbReference type="OrthoDB" id="127311at2"/>
<keyword evidence="2 11" id="KW-0813">Transport</keyword>
<keyword evidence="10 11" id="KW-0998">Cell outer membrane</keyword>
<feature type="signal peptide" evidence="14">
    <location>
        <begin position="1"/>
        <end position="30"/>
    </location>
</feature>
<keyword evidence="5 11" id="KW-0812">Transmembrane</keyword>
<evidence type="ECO:0000313" key="17">
    <source>
        <dbReference type="EMBL" id="OFI34898.1"/>
    </source>
</evidence>
<dbReference type="InterPro" id="IPR036942">
    <property type="entry name" value="Beta-barrel_TonB_sf"/>
</dbReference>
<evidence type="ECO:0000256" key="1">
    <source>
        <dbReference type="ARBA" id="ARBA00004571"/>
    </source>
</evidence>
<reference evidence="17 18" key="1">
    <citation type="submission" date="2016-09" db="EMBL/GenBank/DDBJ databases">
        <title>Alteromonas lipolytica, a new species isolated from sea water.</title>
        <authorList>
            <person name="Wu Y.-H."/>
            <person name="Cheng H."/>
            <person name="Xu X.-W."/>
        </authorList>
    </citation>
    <scope>NUCLEOTIDE SEQUENCE [LARGE SCALE GENOMIC DNA]</scope>
    <source>
        <strain evidence="17 18">JW12</strain>
    </source>
</reference>
<dbReference type="InterPro" id="IPR000531">
    <property type="entry name" value="Beta-barrel_TonB"/>
</dbReference>
<evidence type="ECO:0000256" key="11">
    <source>
        <dbReference type="PROSITE-ProRule" id="PRU01360"/>
    </source>
</evidence>
<dbReference type="PROSITE" id="PS52016">
    <property type="entry name" value="TONB_DEPENDENT_REC_3"/>
    <property type="match status" value="1"/>
</dbReference>
<sequence length="855" mass="93353">MNRPVPFFKHSFAPSFSALTLALLSSPIMAENAAVGAESTLETIEVTAQKRPQNLQEVPVAVTAISGTLLAEKASFDIFDIERAVPTLSAFQSQSATNSAFAIRGIGTSSQNFGFESSVGLYVDGVYRARQNSVINDLVDLSAVEILRGPQGTLFGKNTPSGAVVINSVAPDFDQSGFIQLTAGNYDMLNISGAKSLTVLDDILAVRLSGFTARRDGWIDDLTHPEQPLNNRDRSGFRLQALYTPDEDISLRVIADYAELDERCCAALTWQGNLQAAEIPGKFGTDSLLASPLVNATVFTKAQFFDDTTALSTSPRSAMQDKGISAQLDWALNDELTLVAISALRQFDSYDYIDSDFSDGELLSTINDAAQQAFTQELRVHYTTDNLAVIGGVFYFHQRLDLVFNNIIGNDFPAFFATSASELQPLTDGINALSALSGGLIAPVATATPGGTEFAHSAKQSQDSVAVFAQSDWQFLPRWTLTTGLRWTSEDKDLKGNYSEIGPGIDGLSMLPEEMPNPYAAIPALTDIANSLLSAQMPAAQSLAAIAPFQTPGWGFYFLNTASILPRPPMQAELSDNNLSGTVKVSYQPTDSQLVYLSWANGFKSGGLNTDRIAAGFDPVFQAETSRSWELGYKLEIPDHDLRLNLALHKTDIDDFQASTFTGTGFNLQNAGSIATKGLEVDLQWFPLASTQLSVNFARNLARFDSFANGTCWVAYSWHTGIDDPGRQNPADPFCSRAGDRIGFEPENRYTLGLEHYVDVLDIPTTVRVDYMYTGDLYLDDTNDPYKHVGSFELVNASWMWEIPAWDSQIIVWSKNLLDKDYVAKNGFDVPVQAGKIMAYPGMPRTYGITLRSHF</sequence>
<keyword evidence="3 11" id="KW-1134">Transmembrane beta strand</keyword>
<evidence type="ECO:0000256" key="8">
    <source>
        <dbReference type="ARBA" id="ARBA00023077"/>
    </source>
</evidence>
<keyword evidence="4" id="KW-0410">Iron transport</keyword>
<evidence type="ECO:0000256" key="12">
    <source>
        <dbReference type="PROSITE-ProRule" id="PRU10143"/>
    </source>
</evidence>
<feature type="domain" description="TonB-dependent receptor-like beta-barrel" evidence="15">
    <location>
        <begin position="286"/>
        <end position="798"/>
    </location>
</feature>
<gene>
    <name evidence="17" type="ORF">BFC17_15120</name>
</gene>
<accession>A0A1E8FH23</accession>
<dbReference type="Pfam" id="PF07715">
    <property type="entry name" value="Plug"/>
    <property type="match status" value="1"/>
</dbReference>
<feature type="short sequence motif" description="TonB box" evidence="12">
    <location>
        <begin position="43"/>
        <end position="49"/>
    </location>
</feature>
<keyword evidence="7" id="KW-0406">Ion transport</keyword>
<evidence type="ECO:0000259" key="15">
    <source>
        <dbReference type="Pfam" id="PF00593"/>
    </source>
</evidence>
<dbReference type="SUPFAM" id="SSF56935">
    <property type="entry name" value="Porins"/>
    <property type="match status" value="1"/>
</dbReference>
<dbReference type="Gene3D" id="2.40.170.20">
    <property type="entry name" value="TonB-dependent receptor, beta-barrel domain"/>
    <property type="match status" value="2"/>
</dbReference>
<keyword evidence="6" id="KW-0408">Iron</keyword>
<dbReference type="PANTHER" id="PTHR32552">
    <property type="entry name" value="FERRICHROME IRON RECEPTOR-RELATED"/>
    <property type="match status" value="1"/>
</dbReference>
<feature type="domain" description="TonB-dependent receptor plug" evidence="16">
    <location>
        <begin position="55"/>
        <end position="163"/>
    </location>
</feature>
<protein>
    <submittedName>
        <fullName evidence="17">TonB-dependent receptor</fullName>
    </submittedName>
</protein>
<dbReference type="GO" id="GO:0009279">
    <property type="term" value="C:cell outer membrane"/>
    <property type="evidence" value="ECO:0007669"/>
    <property type="project" value="UniProtKB-SubCell"/>
</dbReference>
<comment type="similarity">
    <text evidence="11 13">Belongs to the TonB-dependent receptor family.</text>
</comment>
<dbReference type="Proteomes" id="UP000176037">
    <property type="component" value="Unassembled WGS sequence"/>
</dbReference>
<evidence type="ECO:0000256" key="5">
    <source>
        <dbReference type="ARBA" id="ARBA00022692"/>
    </source>
</evidence>
<dbReference type="InterPro" id="IPR039426">
    <property type="entry name" value="TonB-dep_rcpt-like"/>
</dbReference>
<evidence type="ECO:0000256" key="6">
    <source>
        <dbReference type="ARBA" id="ARBA00023004"/>
    </source>
</evidence>
<dbReference type="RefSeq" id="WP_070175816.1">
    <property type="nucleotide sequence ID" value="NZ_BMJR01000001.1"/>
</dbReference>
<evidence type="ECO:0000256" key="7">
    <source>
        <dbReference type="ARBA" id="ARBA00023065"/>
    </source>
</evidence>
<dbReference type="PANTHER" id="PTHR32552:SF81">
    <property type="entry name" value="TONB-DEPENDENT OUTER MEMBRANE RECEPTOR"/>
    <property type="match status" value="1"/>
</dbReference>
<evidence type="ECO:0000256" key="9">
    <source>
        <dbReference type="ARBA" id="ARBA00023136"/>
    </source>
</evidence>
<dbReference type="EMBL" id="MJIC01000010">
    <property type="protein sequence ID" value="OFI34898.1"/>
    <property type="molecule type" value="Genomic_DNA"/>
</dbReference>
<evidence type="ECO:0000259" key="16">
    <source>
        <dbReference type="Pfam" id="PF07715"/>
    </source>
</evidence>
<comment type="subcellular location">
    <subcellularLocation>
        <location evidence="1 11">Cell outer membrane</location>
        <topology evidence="1 11">Multi-pass membrane protein</topology>
    </subcellularLocation>
</comment>
<dbReference type="PROSITE" id="PS00430">
    <property type="entry name" value="TONB_DEPENDENT_REC_1"/>
    <property type="match status" value="1"/>
</dbReference>
<keyword evidence="9 11" id="KW-0472">Membrane</keyword>
<evidence type="ECO:0000313" key="18">
    <source>
        <dbReference type="Proteomes" id="UP000176037"/>
    </source>
</evidence>
<evidence type="ECO:0000256" key="13">
    <source>
        <dbReference type="RuleBase" id="RU003357"/>
    </source>
</evidence>
<keyword evidence="8 12" id="KW-0798">TonB box</keyword>
<comment type="caution">
    <text evidence="17">The sequence shown here is derived from an EMBL/GenBank/DDBJ whole genome shotgun (WGS) entry which is preliminary data.</text>
</comment>
<feature type="chain" id="PRO_5009214222" evidence="14">
    <location>
        <begin position="31"/>
        <end position="855"/>
    </location>
</feature>
<proteinExistence type="inferred from homology"/>
<evidence type="ECO:0000256" key="14">
    <source>
        <dbReference type="SAM" id="SignalP"/>
    </source>
</evidence>
<dbReference type="AlphaFoldDB" id="A0A1E8FH23"/>